<accession>A0ABU7LI19</accession>
<evidence type="ECO:0000313" key="3">
    <source>
        <dbReference type="Proteomes" id="UP001336020"/>
    </source>
</evidence>
<protein>
    <recommendedName>
        <fullName evidence="4">Integral membrane protein</fullName>
    </recommendedName>
</protein>
<keyword evidence="1" id="KW-1133">Transmembrane helix</keyword>
<evidence type="ECO:0008006" key="4">
    <source>
        <dbReference type="Google" id="ProtNLM"/>
    </source>
</evidence>
<dbReference type="EMBL" id="JAUTXY010000016">
    <property type="protein sequence ID" value="MEE2061166.1"/>
    <property type="molecule type" value="Genomic_DNA"/>
</dbReference>
<dbReference type="Proteomes" id="UP001336020">
    <property type="component" value="Unassembled WGS sequence"/>
</dbReference>
<feature type="transmembrane region" description="Helical" evidence="1">
    <location>
        <begin position="94"/>
        <end position="113"/>
    </location>
</feature>
<keyword evidence="1" id="KW-0472">Membrane</keyword>
<feature type="transmembrane region" description="Helical" evidence="1">
    <location>
        <begin position="60"/>
        <end position="82"/>
    </location>
</feature>
<evidence type="ECO:0000256" key="1">
    <source>
        <dbReference type="SAM" id="Phobius"/>
    </source>
</evidence>
<gene>
    <name evidence="2" type="ORF">Q7514_26930</name>
</gene>
<evidence type="ECO:0000313" key="2">
    <source>
        <dbReference type="EMBL" id="MEE2061166.1"/>
    </source>
</evidence>
<comment type="caution">
    <text evidence="2">The sequence shown here is derived from an EMBL/GenBank/DDBJ whole genome shotgun (WGS) entry which is preliminary data.</text>
</comment>
<organism evidence="2 3">
    <name type="scientific">Rhodococcus artemisiae</name>
    <dbReference type="NCBI Taxonomy" id="714159"/>
    <lineage>
        <taxon>Bacteria</taxon>
        <taxon>Bacillati</taxon>
        <taxon>Actinomycetota</taxon>
        <taxon>Actinomycetes</taxon>
        <taxon>Mycobacteriales</taxon>
        <taxon>Nocardiaceae</taxon>
        <taxon>Rhodococcus</taxon>
    </lineage>
</organism>
<dbReference type="RefSeq" id="WP_330136338.1">
    <property type="nucleotide sequence ID" value="NZ_JAUTXY010000016.1"/>
</dbReference>
<keyword evidence="3" id="KW-1185">Reference proteome</keyword>
<reference evidence="2 3" key="1">
    <citation type="submission" date="2023-07" db="EMBL/GenBank/DDBJ databases">
        <authorList>
            <person name="Girao M."/>
            <person name="Carvalho M.F."/>
        </authorList>
    </citation>
    <scope>NUCLEOTIDE SEQUENCE [LARGE SCALE GENOMIC DNA]</scope>
    <source>
        <strain evidence="2 3">YIM65754</strain>
    </source>
</reference>
<feature type="transmembrane region" description="Helical" evidence="1">
    <location>
        <begin position="120"/>
        <end position="141"/>
    </location>
</feature>
<keyword evidence="1" id="KW-0812">Transmembrane</keyword>
<sequence length="142" mass="15225">MRSRGPRRDDAHQNEIYRDSIYYDDEYYADEYYSGEYHGDGVRYGTPLGRAGIVVRAARVVSGIVTGAVLVLMVLVCGAHYLGGDGSFPGPGTASVVAHVVAAVVALVAQVIADRRRGPISVLAAIVVVFTASILLVTQWWG</sequence>
<name>A0ABU7LI19_9NOCA</name>
<proteinExistence type="predicted"/>